<sequence length="127" mass="13447">MAAAADAGAAKSAPASRGSGPFNHGPGLKVATSSAPVHAPANYRTLPDAFKNITDDGDLTEGYGSGRPSGLKCEACGFGGSDLEPDKRNRLIYFYDMTQRNGNYSTRSEIECRECGCFSTIETWEEG</sequence>
<accession>A0A812P896</accession>
<feature type="compositionally biased region" description="Low complexity" evidence="1">
    <location>
        <begin position="1"/>
        <end position="20"/>
    </location>
</feature>
<gene>
    <name evidence="2" type="ORF">SNAT2548_LOCUS17849</name>
</gene>
<organism evidence="2 3">
    <name type="scientific">Symbiodinium natans</name>
    <dbReference type="NCBI Taxonomy" id="878477"/>
    <lineage>
        <taxon>Eukaryota</taxon>
        <taxon>Sar</taxon>
        <taxon>Alveolata</taxon>
        <taxon>Dinophyceae</taxon>
        <taxon>Suessiales</taxon>
        <taxon>Symbiodiniaceae</taxon>
        <taxon>Symbiodinium</taxon>
    </lineage>
</organism>
<evidence type="ECO:0000313" key="2">
    <source>
        <dbReference type="EMBL" id="CAE7341183.1"/>
    </source>
</evidence>
<name>A0A812P896_9DINO</name>
<reference evidence="2" key="1">
    <citation type="submission" date="2021-02" db="EMBL/GenBank/DDBJ databases">
        <authorList>
            <person name="Dougan E. K."/>
            <person name="Rhodes N."/>
            <person name="Thang M."/>
            <person name="Chan C."/>
        </authorList>
    </citation>
    <scope>NUCLEOTIDE SEQUENCE</scope>
</reference>
<protein>
    <submittedName>
        <fullName evidence="2">Uncharacterized protein</fullName>
    </submittedName>
</protein>
<dbReference type="AlphaFoldDB" id="A0A812P896"/>
<dbReference type="Proteomes" id="UP000604046">
    <property type="component" value="Unassembled WGS sequence"/>
</dbReference>
<proteinExistence type="predicted"/>
<dbReference type="EMBL" id="CAJNDS010002126">
    <property type="protein sequence ID" value="CAE7341183.1"/>
    <property type="molecule type" value="Genomic_DNA"/>
</dbReference>
<keyword evidence="3" id="KW-1185">Reference proteome</keyword>
<evidence type="ECO:0000256" key="1">
    <source>
        <dbReference type="SAM" id="MobiDB-lite"/>
    </source>
</evidence>
<comment type="caution">
    <text evidence="2">The sequence shown here is derived from an EMBL/GenBank/DDBJ whole genome shotgun (WGS) entry which is preliminary data.</text>
</comment>
<evidence type="ECO:0000313" key="3">
    <source>
        <dbReference type="Proteomes" id="UP000604046"/>
    </source>
</evidence>
<feature type="region of interest" description="Disordered" evidence="1">
    <location>
        <begin position="1"/>
        <end position="34"/>
    </location>
</feature>